<sequence length="347" mass="39762">MDENCREKAYHDPSVILYDRETAFERIEQTAQFAMSSSKDESRSYGLSSRWITDLCTAARFKNKDQSWARLTLESYNQIDFIGVTGTSTPDGSALTYDPENRKVTPAFSVENKSLILQPGDAQDWRRAGSAEDNAVRAFAQNLWQLRQQARRAFEAFDTTEHYAFMQIGYFFSLLLFNKECEEKALELERLSKLNTPSPGRDRKRKREPSPIAYLDEKELPSDILPFVVALNQPILLDLTLQKIGFELQPCWMTVPKDWTSPVTKSERDEWHTLVRTHYSNRIAKNKEDRYGQDFEDSKPSPVDKSDLPFPDPSLRGGYGPRDESSSSPSSSVPAQKRARHKAQTIN</sequence>
<organism evidence="2 3">
    <name type="scientific">Collybiopsis confluens</name>
    <dbReference type="NCBI Taxonomy" id="2823264"/>
    <lineage>
        <taxon>Eukaryota</taxon>
        <taxon>Fungi</taxon>
        <taxon>Dikarya</taxon>
        <taxon>Basidiomycota</taxon>
        <taxon>Agaricomycotina</taxon>
        <taxon>Agaricomycetes</taxon>
        <taxon>Agaricomycetidae</taxon>
        <taxon>Agaricales</taxon>
        <taxon>Marasmiineae</taxon>
        <taxon>Omphalotaceae</taxon>
        <taxon>Collybiopsis</taxon>
    </lineage>
</organism>
<reference evidence="2 3" key="1">
    <citation type="journal article" date="2020" name="ISME J.">
        <title>Uncovering the hidden diversity of litter-decomposition mechanisms in mushroom-forming fungi.</title>
        <authorList>
            <person name="Floudas D."/>
            <person name="Bentzer J."/>
            <person name="Ahren D."/>
            <person name="Johansson T."/>
            <person name="Persson P."/>
            <person name="Tunlid A."/>
        </authorList>
    </citation>
    <scope>NUCLEOTIDE SEQUENCE [LARGE SCALE GENOMIC DNA]</scope>
    <source>
        <strain evidence="2 3">CBS 406.79</strain>
    </source>
</reference>
<evidence type="ECO:0000313" key="2">
    <source>
        <dbReference type="EMBL" id="KAF5346384.1"/>
    </source>
</evidence>
<accession>A0A8H5CQX2</accession>
<proteinExistence type="predicted"/>
<feature type="compositionally biased region" description="Basic and acidic residues" evidence="1">
    <location>
        <begin position="285"/>
        <end position="307"/>
    </location>
</feature>
<dbReference type="Proteomes" id="UP000518752">
    <property type="component" value="Unassembled WGS sequence"/>
</dbReference>
<gene>
    <name evidence="2" type="ORF">D9757_014660</name>
</gene>
<name>A0A8H5CQX2_9AGAR</name>
<keyword evidence="3" id="KW-1185">Reference proteome</keyword>
<dbReference type="OrthoDB" id="2948870at2759"/>
<feature type="region of interest" description="Disordered" evidence="1">
    <location>
        <begin position="285"/>
        <end position="347"/>
    </location>
</feature>
<evidence type="ECO:0000313" key="3">
    <source>
        <dbReference type="Proteomes" id="UP000518752"/>
    </source>
</evidence>
<dbReference type="EMBL" id="JAACJN010000353">
    <property type="protein sequence ID" value="KAF5346384.1"/>
    <property type="molecule type" value="Genomic_DNA"/>
</dbReference>
<comment type="caution">
    <text evidence="2">The sequence shown here is derived from an EMBL/GenBank/DDBJ whole genome shotgun (WGS) entry which is preliminary data.</text>
</comment>
<evidence type="ECO:0000256" key="1">
    <source>
        <dbReference type="SAM" id="MobiDB-lite"/>
    </source>
</evidence>
<feature type="compositionally biased region" description="Basic residues" evidence="1">
    <location>
        <begin position="337"/>
        <end position="347"/>
    </location>
</feature>
<dbReference type="AlphaFoldDB" id="A0A8H5CQX2"/>
<protein>
    <submittedName>
        <fullName evidence="2">Uncharacterized protein</fullName>
    </submittedName>
</protein>